<proteinExistence type="predicted"/>
<evidence type="ECO:0000313" key="4">
    <source>
        <dbReference type="Proteomes" id="UP000593562"/>
    </source>
</evidence>
<dbReference type="EMBL" id="JAAARO010000020">
    <property type="protein sequence ID" value="KAF5729892.1"/>
    <property type="molecule type" value="Genomic_DNA"/>
</dbReference>
<feature type="chain" id="PRO_5029680038" description="Neprosin PEP catalytic domain-containing protein" evidence="1">
    <location>
        <begin position="25"/>
        <end position="357"/>
    </location>
</feature>
<dbReference type="InParanoid" id="A0A7J7C701"/>
<dbReference type="InterPro" id="IPR004314">
    <property type="entry name" value="Neprosin"/>
</dbReference>
<dbReference type="Pfam" id="PF03080">
    <property type="entry name" value="Neprosin"/>
    <property type="match status" value="1"/>
</dbReference>
<accession>A0A7J7C701</accession>
<name>A0A7J7C701_TRIWF</name>
<dbReference type="PANTHER" id="PTHR31589:SF223">
    <property type="entry name" value="PROTEIN, PUTATIVE (DUF239)-RELATED"/>
    <property type="match status" value="1"/>
</dbReference>
<dbReference type="PROSITE" id="PS52045">
    <property type="entry name" value="NEPROSIN_PEP_CD"/>
    <property type="match status" value="1"/>
</dbReference>
<feature type="signal peptide" evidence="1">
    <location>
        <begin position="1"/>
        <end position="24"/>
    </location>
</feature>
<dbReference type="PANTHER" id="PTHR31589">
    <property type="entry name" value="PROTEIN, PUTATIVE (DUF239)-RELATED-RELATED"/>
    <property type="match status" value="1"/>
</dbReference>
<keyword evidence="1" id="KW-0732">Signal</keyword>
<evidence type="ECO:0000256" key="1">
    <source>
        <dbReference type="SAM" id="SignalP"/>
    </source>
</evidence>
<dbReference type="AlphaFoldDB" id="A0A7J7C701"/>
<comment type="caution">
    <text evidence="3">The sequence shown here is derived from an EMBL/GenBank/DDBJ whole genome shotgun (WGS) entry which is preliminary data.</text>
</comment>
<gene>
    <name evidence="3" type="ORF">HS088_TW20G00258</name>
</gene>
<dbReference type="Proteomes" id="UP000593562">
    <property type="component" value="Unassembled WGS sequence"/>
</dbReference>
<reference evidence="3 4" key="1">
    <citation type="journal article" date="2020" name="Nat. Commun.">
        <title>Genome of Tripterygium wilfordii and identification of cytochrome P450 involved in triptolide biosynthesis.</title>
        <authorList>
            <person name="Tu L."/>
            <person name="Su P."/>
            <person name="Zhang Z."/>
            <person name="Gao L."/>
            <person name="Wang J."/>
            <person name="Hu T."/>
            <person name="Zhou J."/>
            <person name="Zhang Y."/>
            <person name="Zhao Y."/>
            <person name="Liu Y."/>
            <person name="Song Y."/>
            <person name="Tong Y."/>
            <person name="Lu Y."/>
            <person name="Yang J."/>
            <person name="Xu C."/>
            <person name="Jia M."/>
            <person name="Peters R.J."/>
            <person name="Huang L."/>
            <person name="Gao W."/>
        </authorList>
    </citation>
    <scope>NUCLEOTIDE SEQUENCE [LARGE SCALE GENOMIC DNA]</scope>
    <source>
        <strain evidence="4">cv. XIE 37</strain>
        <tissue evidence="3">Leaf</tissue>
    </source>
</reference>
<protein>
    <recommendedName>
        <fullName evidence="2">Neprosin PEP catalytic domain-containing protein</fullName>
    </recommendedName>
</protein>
<sequence length="357" mass="40620">MATWVTIAFLFVWSFLELHIGIEAQKLSKEEDIELEKELKLLNKPAVTTIETIYGEKYDCVDFYKQPAFDHPALKNHNFHHQMRPSSYPKNWKTFKNSSTTNRSKNLWINGKGCHAGTVPIKKTTKEDLINAKLASKIYHTQYKPFTQQEQGTHVNPTLNNDDRVRLFIYTNTGAARCLNLHCAGFVLTRNDNAIDQTLEPVSERGGTIFVKRFLIYRDSPSGHWWLALGPERTKIGFWPNHIFTELTKVATYIEWGGKVYSPPNVPSPPMGTGFGLCKHFLCQHTLLDAYCCRIGTVNESYVIVKATETSSYADIPDHYQVLDDGIYDNFGHIIYFGGPGAANLQMEKSSGVDFKR</sequence>
<evidence type="ECO:0000313" key="3">
    <source>
        <dbReference type="EMBL" id="KAF5729892.1"/>
    </source>
</evidence>
<dbReference type="FunCoup" id="A0A7J7C701">
    <property type="interactions" value="58"/>
</dbReference>
<keyword evidence="4" id="KW-1185">Reference proteome</keyword>
<dbReference type="InterPro" id="IPR053168">
    <property type="entry name" value="Glutamic_endopeptidase"/>
</dbReference>
<feature type="domain" description="Neprosin PEP catalytic" evidence="2">
    <location>
        <begin position="76"/>
        <end position="344"/>
    </location>
</feature>
<evidence type="ECO:0000259" key="2">
    <source>
        <dbReference type="PROSITE" id="PS52045"/>
    </source>
</evidence>
<organism evidence="3 4">
    <name type="scientific">Tripterygium wilfordii</name>
    <name type="common">Thunder God vine</name>
    <dbReference type="NCBI Taxonomy" id="458696"/>
    <lineage>
        <taxon>Eukaryota</taxon>
        <taxon>Viridiplantae</taxon>
        <taxon>Streptophyta</taxon>
        <taxon>Embryophyta</taxon>
        <taxon>Tracheophyta</taxon>
        <taxon>Spermatophyta</taxon>
        <taxon>Magnoliopsida</taxon>
        <taxon>eudicotyledons</taxon>
        <taxon>Gunneridae</taxon>
        <taxon>Pentapetalae</taxon>
        <taxon>rosids</taxon>
        <taxon>fabids</taxon>
        <taxon>Celastrales</taxon>
        <taxon>Celastraceae</taxon>
        <taxon>Tripterygium</taxon>
    </lineage>
</organism>